<organism evidence="2 3">
    <name type="scientific">Desulfonauticus submarinus</name>
    <dbReference type="NCBI Taxonomy" id="206665"/>
    <lineage>
        <taxon>Bacteria</taxon>
        <taxon>Pseudomonadati</taxon>
        <taxon>Thermodesulfobacteriota</taxon>
        <taxon>Desulfovibrionia</taxon>
        <taxon>Desulfovibrionales</taxon>
        <taxon>Desulfonauticaceae</taxon>
        <taxon>Desulfonauticus</taxon>
    </lineage>
</organism>
<evidence type="ECO:0000313" key="3">
    <source>
        <dbReference type="Proteomes" id="UP000199602"/>
    </source>
</evidence>
<evidence type="ECO:0000313" key="2">
    <source>
        <dbReference type="EMBL" id="SDN90656.1"/>
    </source>
</evidence>
<accession>A0A1H0F7S3</accession>
<dbReference type="STRING" id="206665.SAMN04488516_11123"/>
<dbReference type="AlphaFoldDB" id="A0A1H0F7S3"/>
<protein>
    <submittedName>
        <fullName evidence="2">Uncharacterized protein</fullName>
    </submittedName>
</protein>
<proteinExistence type="predicted"/>
<dbReference type="Proteomes" id="UP000199602">
    <property type="component" value="Unassembled WGS sequence"/>
</dbReference>
<reference evidence="2 3" key="1">
    <citation type="submission" date="2016-10" db="EMBL/GenBank/DDBJ databases">
        <authorList>
            <person name="de Groot N.N."/>
        </authorList>
    </citation>
    <scope>NUCLEOTIDE SEQUENCE [LARGE SCALE GENOMIC DNA]</scope>
    <source>
        <strain evidence="2 3">DSM 15269</strain>
    </source>
</reference>
<keyword evidence="3" id="KW-1185">Reference proteome</keyword>
<sequence length="50" mass="5680">MQTLIELLTNMAHSSTEGKFGVAGIFIFFIIIVATACYRIKQNLENEKHH</sequence>
<dbReference type="EMBL" id="FNIN01000011">
    <property type="protein sequence ID" value="SDN90656.1"/>
    <property type="molecule type" value="Genomic_DNA"/>
</dbReference>
<keyword evidence="1" id="KW-0472">Membrane</keyword>
<keyword evidence="1" id="KW-1133">Transmembrane helix</keyword>
<evidence type="ECO:0000256" key="1">
    <source>
        <dbReference type="SAM" id="Phobius"/>
    </source>
</evidence>
<keyword evidence="1" id="KW-0812">Transmembrane</keyword>
<dbReference type="RefSeq" id="WP_200779126.1">
    <property type="nucleotide sequence ID" value="NZ_FNIN01000011.1"/>
</dbReference>
<gene>
    <name evidence="2" type="ORF">SAMN04488516_11123</name>
</gene>
<name>A0A1H0F7S3_9BACT</name>
<feature type="transmembrane region" description="Helical" evidence="1">
    <location>
        <begin position="20"/>
        <end position="40"/>
    </location>
</feature>